<dbReference type="RefSeq" id="WP_015450429.1">
    <property type="nucleotide sequence ID" value="NC_020546.1"/>
</dbReference>
<evidence type="ECO:0000313" key="2">
    <source>
        <dbReference type="EMBL" id="AGH41171.1"/>
    </source>
</evidence>
<keyword evidence="3" id="KW-1185">Reference proteome</keyword>
<reference evidence="2 3" key="1">
    <citation type="journal article" date="2013" name="Genome Announc.">
        <title>Complete Genome Sequence of the Probiotic Bifidobacterium thermophilum Strain RBL67.</title>
        <authorList>
            <person name="Jans C."/>
            <person name="Lacroix C."/>
            <person name="Follador R."/>
            <person name="Stevens M.J."/>
        </authorList>
    </citation>
    <scope>NUCLEOTIDE SEQUENCE [LARGE SCALE GENOMIC DNA]</scope>
    <source>
        <strain evidence="2 3">RBL67</strain>
    </source>
</reference>
<dbReference type="InterPro" id="IPR051396">
    <property type="entry name" value="Bact_Antivir_Def_Nuclease"/>
</dbReference>
<dbReference type="InterPro" id="IPR027417">
    <property type="entry name" value="P-loop_NTPase"/>
</dbReference>
<evidence type="ECO:0000313" key="3">
    <source>
        <dbReference type="Proteomes" id="UP000011835"/>
    </source>
</evidence>
<dbReference type="EMBL" id="CP004346">
    <property type="protein sequence ID" value="AGH41171.1"/>
    <property type="molecule type" value="Genomic_DNA"/>
</dbReference>
<dbReference type="Gene3D" id="3.40.50.300">
    <property type="entry name" value="P-loop containing nucleotide triphosphate hydrolases"/>
    <property type="match status" value="1"/>
</dbReference>
<dbReference type="Pfam" id="PF13175">
    <property type="entry name" value="AAA_15"/>
    <property type="match status" value="1"/>
</dbReference>
<proteinExistence type="predicted"/>
<protein>
    <recommendedName>
        <fullName evidence="1">Endonuclease GajA/Old nuclease/RecF-like AAA domain-containing protein</fullName>
    </recommendedName>
</protein>
<dbReference type="AlphaFoldDB" id="M4RCE7"/>
<sequence length="124" mass="14059">MKITSISIRNHSRISDCTLDVRNNLILVGANGSGKSSILRCIDLALGKTTQQLYYSIDNSDFEDEEQPFVVEVRLEELSEDELSFFPDDYDALDNSLTVRMEATLDKDDLTIRHTFQKAPARTI</sequence>
<dbReference type="HOGENOM" id="CLU_1999473_0_0_11"/>
<dbReference type="Proteomes" id="UP000011835">
    <property type="component" value="Chromosome"/>
</dbReference>
<accession>M4RCE7</accession>
<evidence type="ECO:0000259" key="1">
    <source>
        <dbReference type="Pfam" id="PF13175"/>
    </source>
</evidence>
<dbReference type="SUPFAM" id="SSF52540">
    <property type="entry name" value="P-loop containing nucleoside triphosphate hydrolases"/>
    <property type="match status" value="1"/>
</dbReference>
<dbReference type="InterPro" id="IPR041685">
    <property type="entry name" value="AAA_GajA/Old/RecF-like"/>
</dbReference>
<gene>
    <name evidence="2" type="ORF">D805_0904</name>
</gene>
<feature type="domain" description="Endonuclease GajA/Old nuclease/RecF-like AAA" evidence="1">
    <location>
        <begin position="1"/>
        <end position="116"/>
    </location>
</feature>
<dbReference type="PANTHER" id="PTHR43581:SF4">
    <property type="entry name" value="ATP_GTP PHOSPHATASE"/>
    <property type="match status" value="1"/>
</dbReference>
<name>M4RCE7_9BIFI</name>
<organism evidence="2 3">
    <name type="scientific">Bifidobacterium thermophilum RBL67</name>
    <dbReference type="NCBI Taxonomy" id="1254439"/>
    <lineage>
        <taxon>Bacteria</taxon>
        <taxon>Bacillati</taxon>
        <taxon>Actinomycetota</taxon>
        <taxon>Actinomycetes</taxon>
        <taxon>Bifidobacteriales</taxon>
        <taxon>Bifidobacteriaceae</taxon>
        <taxon>Bifidobacterium</taxon>
    </lineage>
</organism>
<dbReference type="KEGG" id="btp:D805_0904"/>
<dbReference type="PANTHER" id="PTHR43581">
    <property type="entry name" value="ATP/GTP PHOSPHATASE"/>
    <property type="match status" value="1"/>
</dbReference>